<dbReference type="Proteomes" id="UP000000628">
    <property type="component" value="Chromosome"/>
</dbReference>
<evidence type="ECO:0000313" key="3">
    <source>
        <dbReference type="Proteomes" id="UP000000628"/>
    </source>
</evidence>
<protein>
    <recommendedName>
        <fullName evidence="1">Polysaccharide pyruvyl transferase domain-containing protein</fullName>
    </recommendedName>
</protein>
<accession>C7QZI5</accession>
<keyword evidence="3" id="KW-1185">Reference proteome</keyword>
<gene>
    <name evidence="2" type="ordered locus">Jden_1840</name>
</gene>
<evidence type="ECO:0000259" key="1">
    <source>
        <dbReference type="Pfam" id="PF04230"/>
    </source>
</evidence>
<evidence type="ECO:0000313" key="2">
    <source>
        <dbReference type="EMBL" id="ACV09483.1"/>
    </source>
</evidence>
<dbReference type="InterPro" id="IPR007345">
    <property type="entry name" value="Polysacch_pyruvyl_Trfase"/>
</dbReference>
<feature type="domain" description="Polysaccharide pyruvyl transferase" evidence="1">
    <location>
        <begin position="28"/>
        <end position="325"/>
    </location>
</feature>
<dbReference type="OrthoDB" id="9767435at2"/>
<dbReference type="HOGENOM" id="CLU_037729_0_0_11"/>
<dbReference type="eggNOG" id="COG2327">
    <property type="taxonomic scope" value="Bacteria"/>
</dbReference>
<proteinExistence type="predicted"/>
<dbReference type="RefSeq" id="WP_015772111.1">
    <property type="nucleotide sequence ID" value="NC_013174.1"/>
</dbReference>
<name>C7QZI5_JONDD</name>
<dbReference type="STRING" id="471856.Jden_1840"/>
<dbReference type="EMBL" id="CP001706">
    <property type="protein sequence ID" value="ACV09483.1"/>
    <property type="molecule type" value="Genomic_DNA"/>
</dbReference>
<reference evidence="2 3" key="1">
    <citation type="journal article" date="2009" name="Stand. Genomic Sci.">
        <title>Complete genome sequence of Jonesia denitrificans type strain (Prevot 55134).</title>
        <authorList>
            <person name="Pukall R."/>
            <person name="Gehrich-Schroter G."/>
            <person name="Lapidus A."/>
            <person name="Nolan M."/>
            <person name="Glavina Del Rio T."/>
            <person name="Lucas S."/>
            <person name="Chen F."/>
            <person name="Tice H."/>
            <person name="Pitluck S."/>
            <person name="Cheng J.F."/>
            <person name="Copeland A."/>
            <person name="Saunders E."/>
            <person name="Brettin T."/>
            <person name="Detter J.C."/>
            <person name="Bruce D."/>
            <person name="Goodwin L."/>
            <person name="Pati A."/>
            <person name="Ivanova N."/>
            <person name="Mavromatis K."/>
            <person name="Ovchinnikova G."/>
            <person name="Chen A."/>
            <person name="Palaniappan K."/>
            <person name="Land M."/>
            <person name="Hauser L."/>
            <person name="Chang Y.J."/>
            <person name="Jeffries C.D."/>
            <person name="Chain P."/>
            <person name="Goker M."/>
            <person name="Bristow J."/>
            <person name="Eisen J.A."/>
            <person name="Markowitz V."/>
            <person name="Hugenholtz P."/>
            <person name="Kyrpides N.C."/>
            <person name="Klenk H.P."/>
            <person name="Han C."/>
        </authorList>
    </citation>
    <scope>NUCLEOTIDE SEQUENCE [LARGE SCALE GENOMIC DNA]</scope>
    <source>
        <strain evidence="3">ATCC 14870 / DSM 20603 / BCRC 15368 / CIP 55.134 / JCM 11481 / NBRC 15587 / NCTC 10816 / Prevot 55134</strain>
    </source>
</reference>
<sequence length="433" mass="48685">MSKILIRAAQNPLKTYGTMESTRLMGGNSGNLLYANGVARALSARANTVRYGGFTTHRLDDPAEFIRETNDKYDHYVMPMSNMFRASFTANLKAMTRIVRDLDMPVTIVGAGAQTTADAAENDEFRMARTGRTKTQAEDAAKRHNDVVRMFCEAILEKSHSMGVRGEFTQKYLVSLGLPEERIRVIGCPSIFTWGPEHRVEKKVAALGPKSSISMNIDYRVPGIERVIDANMAQYRNLTSPSQDAKSARMIITGEDQYDLSTVNLGTPVHTGHPLFARRNVIYYPNPWGWIESFKSEDFAFGTRLHGNIAAILAGTPAHILAHDSRTLELADYHAMPYTRYDKDGAVPLAEDLYRDTDYSRFNELMPERFATYLQFLRDNNLHTIWDEDGTADRFDQKIEAGKKIGAVRPPQTNPALITLAKVKRKARALLKR</sequence>
<dbReference type="AlphaFoldDB" id="C7QZI5"/>
<dbReference type="Pfam" id="PF04230">
    <property type="entry name" value="PS_pyruv_trans"/>
    <property type="match status" value="1"/>
</dbReference>
<dbReference type="KEGG" id="jde:Jden_1840"/>
<organism evidence="2 3">
    <name type="scientific">Jonesia denitrificans (strain ATCC 14870 / DSM 20603 / BCRC 15368 / CIP 55.134 / JCM 11481 / NBRC 15587 / NCTC 10816 / Prevot 55134)</name>
    <name type="common">Listeria denitrificans</name>
    <dbReference type="NCBI Taxonomy" id="471856"/>
    <lineage>
        <taxon>Bacteria</taxon>
        <taxon>Bacillati</taxon>
        <taxon>Actinomycetota</taxon>
        <taxon>Actinomycetes</taxon>
        <taxon>Micrococcales</taxon>
        <taxon>Jonesiaceae</taxon>
        <taxon>Jonesia</taxon>
    </lineage>
</organism>